<organism evidence="3 4">
    <name type="scientific">Candidatus Obscuribacter phosphatis</name>
    <dbReference type="NCBI Taxonomy" id="1906157"/>
    <lineage>
        <taxon>Bacteria</taxon>
        <taxon>Bacillati</taxon>
        <taxon>Candidatus Melainabacteria</taxon>
        <taxon>Candidatus Obscuribacterales</taxon>
        <taxon>Candidatus Obscuribacteraceae</taxon>
        <taxon>Candidatus Obscuribacter</taxon>
    </lineage>
</organism>
<name>A0A8J7TMB6_9BACT</name>
<dbReference type="Proteomes" id="UP000664277">
    <property type="component" value="Unassembled WGS sequence"/>
</dbReference>
<reference evidence="3" key="1">
    <citation type="submission" date="2021-02" db="EMBL/GenBank/DDBJ databases">
        <title>Genome-Resolved Metagenomics of a Microbial Community Performing Photosynthetic Biological Nutrient Removal.</title>
        <authorList>
            <person name="Mcdaniel E.A."/>
        </authorList>
    </citation>
    <scope>NUCLEOTIDE SEQUENCE</scope>
    <source>
        <strain evidence="3">UWPOB_OBS1</strain>
    </source>
</reference>
<dbReference type="AlphaFoldDB" id="A0A8J7TMB6"/>
<dbReference type="EMBL" id="JAFLCK010000021">
    <property type="protein sequence ID" value="MBN8661539.1"/>
    <property type="molecule type" value="Genomic_DNA"/>
</dbReference>
<evidence type="ECO:0000313" key="4">
    <source>
        <dbReference type="Proteomes" id="UP000664277"/>
    </source>
</evidence>
<dbReference type="Gene3D" id="3.30.300.20">
    <property type="match status" value="1"/>
</dbReference>
<dbReference type="HAMAP" id="MF_00003">
    <property type="entry name" value="RbfA"/>
    <property type="match status" value="1"/>
</dbReference>
<dbReference type="Pfam" id="PF02033">
    <property type="entry name" value="RBFA"/>
    <property type="match status" value="1"/>
</dbReference>
<dbReference type="PROSITE" id="PS01319">
    <property type="entry name" value="RBFA"/>
    <property type="match status" value="1"/>
</dbReference>
<dbReference type="InterPro" id="IPR015946">
    <property type="entry name" value="KH_dom-like_a/b"/>
</dbReference>
<dbReference type="InterPro" id="IPR023799">
    <property type="entry name" value="RbfA_dom_sf"/>
</dbReference>
<dbReference type="GO" id="GO:0043024">
    <property type="term" value="F:ribosomal small subunit binding"/>
    <property type="evidence" value="ECO:0007669"/>
    <property type="project" value="TreeGrafter"/>
</dbReference>
<sequence>MSAERALRVAQSIKKELAEMIRRDLKDPRLSVSGLISITEVECSPDLRAVKVFVSIFGQGDRQAIMDALNEQAGYIRGEICRRLKLRFAPELSFKLDDSLERGSKVADLLGKISRGEV</sequence>
<protein>
    <recommendedName>
        <fullName evidence="2">Ribosome-binding factor A</fullName>
    </recommendedName>
</protein>
<comment type="caution">
    <text evidence="3">The sequence shown here is derived from an EMBL/GenBank/DDBJ whole genome shotgun (WGS) entry which is preliminary data.</text>
</comment>
<dbReference type="InterPro" id="IPR020053">
    <property type="entry name" value="Ribosome-bd_factorA_CS"/>
</dbReference>
<comment type="subunit">
    <text evidence="2">Monomer. Binds 30S ribosomal subunits, but not 50S ribosomal subunits or 70S ribosomes.</text>
</comment>
<comment type="function">
    <text evidence="2">One of several proteins that assist in the late maturation steps of the functional core of the 30S ribosomal subunit. Associates with free 30S ribosomal subunits (but not with 30S subunits that are part of 70S ribosomes or polysomes). Required for efficient processing of 16S rRNA. May interact with the 5'-terminal helix region of 16S rRNA.</text>
</comment>
<accession>A0A8J7TMB6</accession>
<proteinExistence type="inferred from homology"/>
<evidence type="ECO:0000256" key="1">
    <source>
        <dbReference type="ARBA" id="ARBA00022517"/>
    </source>
</evidence>
<comment type="similarity">
    <text evidence="2">Belongs to the RbfA family.</text>
</comment>
<keyword evidence="2" id="KW-0963">Cytoplasm</keyword>
<evidence type="ECO:0000256" key="2">
    <source>
        <dbReference type="HAMAP-Rule" id="MF_00003"/>
    </source>
</evidence>
<dbReference type="PANTHER" id="PTHR33515:SF1">
    <property type="entry name" value="RIBOSOME-BINDING FACTOR A, CHLOROPLASTIC-RELATED"/>
    <property type="match status" value="1"/>
</dbReference>
<dbReference type="NCBIfam" id="TIGR00082">
    <property type="entry name" value="rbfA"/>
    <property type="match status" value="1"/>
</dbReference>
<comment type="subcellular location">
    <subcellularLocation>
        <location evidence="2">Cytoplasm</location>
    </subcellularLocation>
</comment>
<dbReference type="GO" id="GO:0030490">
    <property type="term" value="P:maturation of SSU-rRNA"/>
    <property type="evidence" value="ECO:0007669"/>
    <property type="project" value="UniProtKB-UniRule"/>
</dbReference>
<dbReference type="GO" id="GO:0005829">
    <property type="term" value="C:cytosol"/>
    <property type="evidence" value="ECO:0007669"/>
    <property type="project" value="TreeGrafter"/>
</dbReference>
<dbReference type="InterPro" id="IPR000238">
    <property type="entry name" value="RbfA"/>
</dbReference>
<keyword evidence="1 2" id="KW-0690">Ribosome biogenesis</keyword>
<gene>
    <name evidence="2 3" type="primary">rbfA</name>
    <name evidence="3" type="ORF">J0M35_14330</name>
</gene>
<dbReference type="SUPFAM" id="SSF89919">
    <property type="entry name" value="Ribosome-binding factor A, RbfA"/>
    <property type="match status" value="1"/>
</dbReference>
<evidence type="ECO:0000313" key="3">
    <source>
        <dbReference type="EMBL" id="MBN8661539.1"/>
    </source>
</evidence>
<dbReference type="PANTHER" id="PTHR33515">
    <property type="entry name" value="RIBOSOME-BINDING FACTOR A, CHLOROPLASTIC-RELATED"/>
    <property type="match status" value="1"/>
</dbReference>